<gene>
    <name evidence="3" type="ORF">BO71DRAFT_408083</name>
</gene>
<dbReference type="OrthoDB" id="1577640at2759"/>
<proteinExistence type="predicted"/>
<evidence type="ECO:0000313" key="3">
    <source>
        <dbReference type="EMBL" id="PYH96006.1"/>
    </source>
</evidence>
<reference evidence="3 4" key="1">
    <citation type="submission" date="2018-02" db="EMBL/GenBank/DDBJ databases">
        <title>The genomes of Aspergillus section Nigri reveals drivers in fungal speciation.</title>
        <authorList>
            <consortium name="DOE Joint Genome Institute"/>
            <person name="Vesth T.C."/>
            <person name="Nybo J."/>
            <person name="Theobald S."/>
            <person name="Brandl J."/>
            <person name="Frisvad J.C."/>
            <person name="Nielsen K.F."/>
            <person name="Lyhne E.K."/>
            <person name="Kogle M.E."/>
            <person name="Kuo A."/>
            <person name="Riley R."/>
            <person name="Clum A."/>
            <person name="Nolan M."/>
            <person name="Lipzen A."/>
            <person name="Salamov A."/>
            <person name="Henrissat B."/>
            <person name="Wiebenga A."/>
            <person name="De vries R.P."/>
            <person name="Grigoriev I.V."/>
            <person name="Mortensen U.H."/>
            <person name="Andersen M.R."/>
            <person name="Baker S.E."/>
        </authorList>
    </citation>
    <scope>NUCLEOTIDE SEQUENCE [LARGE SCALE GENOMIC DNA]</scope>
    <source>
        <strain evidence="3 4">CBS 707.79</strain>
    </source>
</reference>
<dbReference type="Pfam" id="PF24883">
    <property type="entry name" value="NPHP3_N"/>
    <property type="match status" value="1"/>
</dbReference>
<dbReference type="VEuPathDB" id="FungiDB:BO71DRAFT_408083"/>
<feature type="domain" description="Nephrocystin 3-like N-terminal" evidence="2">
    <location>
        <begin position="426"/>
        <end position="559"/>
    </location>
</feature>
<sequence length="562" mass="62296">MILVAFPTASLDRGGDSQVTPVGDSTSSAQASWPLTIKSAPANAFFCDPQSMTSGLMSGAHPTSYANEEYTVGWIYALPVELAAAKGMMDQVHGEPRTPPVEADNNTYVLGSMGKFKMVMASLPLHQPGIRIGLMVGIGAGIRDHDQEKDVRLGDVVIGSSAENGGVVIYDFGRRLADGSFQSSSVLNRPPRSLGTALAKLKAGHEMQESKIMGFIEEMLDRYPMMRKKGYRLLDPSNDRLFQSSYWHVHDGRKSCAACDPAQEVFREPRLDRIPVIHYGTIASGSVLVKDAVMRDEIAGKHGAIALEMEAAGLMNKLTSLVLSYVESQITQTHTKMTSGSPLLRLSLQPVQKSFWSMCSFMRSTKSPPQKAFSSKITISIEVHESVTRIEKVVNTEQTQKILDWITLLSFESQQMDIYTQREDETGLWLLQSEEFTRWLSQPRQTMFCPGIPGAGKTVMCSIVVNDLKARFQHDSEVQVAYVYCSYQPSRQQSTLDLLLSLLRQLAVKNSVILPGIQNFYERHMKNKTRPSLTEIQAELFSVASSYESLFIVIDALDEQSV</sequence>
<keyword evidence="4" id="KW-1185">Reference proteome</keyword>
<dbReference type="GO" id="GO:0009116">
    <property type="term" value="P:nucleoside metabolic process"/>
    <property type="evidence" value="ECO:0007669"/>
    <property type="project" value="InterPro"/>
</dbReference>
<dbReference type="Proteomes" id="UP000247810">
    <property type="component" value="Unassembled WGS sequence"/>
</dbReference>
<dbReference type="InterPro" id="IPR053137">
    <property type="entry name" value="NLR-like"/>
</dbReference>
<protein>
    <recommendedName>
        <fullName evidence="2">Nephrocystin 3-like N-terminal domain-containing protein</fullName>
    </recommendedName>
</protein>
<dbReference type="AlphaFoldDB" id="A0A319DF84"/>
<dbReference type="EMBL" id="KZ825844">
    <property type="protein sequence ID" value="PYH96006.1"/>
    <property type="molecule type" value="Genomic_DNA"/>
</dbReference>
<dbReference type="STRING" id="1448320.A0A319DF84"/>
<dbReference type="InterPro" id="IPR035994">
    <property type="entry name" value="Nucleoside_phosphorylase_sf"/>
</dbReference>
<keyword evidence="1" id="KW-0677">Repeat</keyword>
<dbReference type="PANTHER" id="PTHR46082:SF11">
    <property type="entry name" value="AAA+ ATPASE DOMAIN-CONTAINING PROTEIN-RELATED"/>
    <property type="match status" value="1"/>
</dbReference>
<accession>A0A319DF84</accession>
<dbReference type="GO" id="GO:0003824">
    <property type="term" value="F:catalytic activity"/>
    <property type="evidence" value="ECO:0007669"/>
    <property type="project" value="InterPro"/>
</dbReference>
<name>A0A319DF84_9EURO</name>
<dbReference type="SUPFAM" id="SSF53167">
    <property type="entry name" value="Purine and uridine phosphorylases"/>
    <property type="match status" value="1"/>
</dbReference>
<dbReference type="Gene3D" id="3.40.50.300">
    <property type="entry name" value="P-loop containing nucleotide triphosphate hydrolases"/>
    <property type="match status" value="1"/>
</dbReference>
<dbReference type="PANTHER" id="PTHR46082">
    <property type="entry name" value="ATP/GTP-BINDING PROTEIN-RELATED"/>
    <property type="match status" value="1"/>
</dbReference>
<organism evidence="3 4">
    <name type="scientific">Aspergillus ellipticus CBS 707.79</name>
    <dbReference type="NCBI Taxonomy" id="1448320"/>
    <lineage>
        <taxon>Eukaryota</taxon>
        <taxon>Fungi</taxon>
        <taxon>Dikarya</taxon>
        <taxon>Ascomycota</taxon>
        <taxon>Pezizomycotina</taxon>
        <taxon>Eurotiomycetes</taxon>
        <taxon>Eurotiomycetidae</taxon>
        <taxon>Eurotiales</taxon>
        <taxon>Aspergillaceae</taxon>
        <taxon>Aspergillus</taxon>
        <taxon>Aspergillus subgen. Circumdati</taxon>
    </lineage>
</organism>
<evidence type="ECO:0000313" key="4">
    <source>
        <dbReference type="Proteomes" id="UP000247810"/>
    </source>
</evidence>
<dbReference type="Gene3D" id="3.40.50.1580">
    <property type="entry name" value="Nucleoside phosphorylase domain"/>
    <property type="match status" value="1"/>
</dbReference>
<dbReference type="InterPro" id="IPR027417">
    <property type="entry name" value="P-loop_NTPase"/>
</dbReference>
<evidence type="ECO:0000256" key="1">
    <source>
        <dbReference type="ARBA" id="ARBA00022737"/>
    </source>
</evidence>
<dbReference type="InterPro" id="IPR056884">
    <property type="entry name" value="NPHP3-like_N"/>
</dbReference>
<evidence type="ECO:0000259" key="2">
    <source>
        <dbReference type="Pfam" id="PF24883"/>
    </source>
</evidence>